<evidence type="ECO:0000313" key="1">
    <source>
        <dbReference type="EMBL" id="MFC4059219.1"/>
    </source>
</evidence>
<dbReference type="InterPro" id="IPR036250">
    <property type="entry name" value="AcylCo_DH-like_C"/>
</dbReference>
<protein>
    <submittedName>
        <fullName evidence="1">Uncharacterized protein</fullName>
    </submittedName>
</protein>
<dbReference type="Proteomes" id="UP001595850">
    <property type="component" value="Unassembled WGS sequence"/>
</dbReference>
<proteinExistence type="predicted"/>
<gene>
    <name evidence="1" type="ORF">ACFOWE_12995</name>
</gene>
<name>A0ABV8I4V1_9ACTN</name>
<evidence type="ECO:0000313" key="2">
    <source>
        <dbReference type="Proteomes" id="UP001595850"/>
    </source>
</evidence>
<dbReference type="Gene3D" id="1.20.140.10">
    <property type="entry name" value="Butyryl-CoA Dehydrogenase, subunit A, domain 3"/>
    <property type="match status" value="1"/>
</dbReference>
<comment type="caution">
    <text evidence="1">The sequence shown here is derived from an EMBL/GenBank/DDBJ whole genome shotgun (WGS) entry which is preliminary data.</text>
</comment>
<keyword evidence="2" id="KW-1185">Reference proteome</keyword>
<dbReference type="EMBL" id="JBHSBM010000016">
    <property type="protein sequence ID" value="MFC4059219.1"/>
    <property type="molecule type" value="Genomic_DNA"/>
</dbReference>
<sequence>MPRAFSRVSTPAPTSATAHIRSRLNQARPGAACPPRSPPAGRGTAFLGWNNVVLGALYHGIARAARDWPVRYLNERTPANLGRPLATLPRFQAAVGEIEAWLLTGDRRTERTRAGWRPSW</sequence>
<dbReference type="RefSeq" id="WP_377287530.1">
    <property type="nucleotide sequence ID" value="NZ_JBHSBM010000016.1"/>
</dbReference>
<dbReference type="SUPFAM" id="SSF47203">
    <property type="entry name" value="Acyl-CoA dehydrogenase C-terminal domain-like"/>
    <property type="match status" value="1"/>
</dbReference>
<reference evidence="2" key="1">
    <citation type="journal article" date="2019" name="Int. J. Syst. Evol. Microbiol.">
        <title>The Global Catalogue of Microorganisms (GCM) 10K type strain sequencing project: providing services to taxonomists for standard genome sequencing and annotation.</title>
        <authorList>
            <consortium name="The Broad Institute Genomics Platform"/>
            <consortium name="The Broad Institute Genome Sequencing Center for Infectious Disease"/>
            <person name="Wu L."/>
            <person name="Ma J."/>
        </authorList>
    </citation>
    <scope>NUCLEOTIDE SEQUENCE [LARGE SCALE GENOMIC DNA]</scope>
    <source>
        <strain evidence="2">TBRC 4489</strain>
    </source>
</reference>
<accession>A0ABV8I4V1</accession>
<organism evidence="1 2">
    <name type="scientific">Planomonospora corallina</name>
    <dbReference type="NCBI Taxonomy" id="1806052"/>
    <lineage>
        <taxon>Bacteria</taxon>
        <taxon>Bacillati</taxon>
        <taxon>Actinomycetota</taxon>
        <taxon>Actinomycetes</taxon>
        <taxon>Streptosporangiales</taxon>
        <taxon>Streptosporangiaceae</taxon>
        <taxon>Planomonospora</taxon>
    </lineage>
</organism>